<evidence type="ECO:0000313" key="3">
    <source>
        <dbReference type="EMBL" id="APA00187.1"/>
    </source>
</evidence>
<keyword evidence="2" id="KW-0732">Signal</keyword>
<dbReference type="EMBL" id="CP017774">
    <property type="protein sequence ID" value="APA00187.1"/>
    <property type="molecule type" value="Genomic_DNA"/>
</dbReference>
<organism evidence="3 4">
    <name type="scientific">Flavobacterium commune</name>
    <dbReference type="NCBI Taxonomy" id="1306519"/>
    <lineage>
        <taxon>Bacteria</taxon>
        <taxon>Pseudomonadati</taxon>
        <taxon>Bacteroidota</taxon>
        <taxon>Flavobacteriia</taxon>
        <taxon>Flavobacteriales</taxon>
        <taxon>Flavobacteriaceae</taxon>
        <taxon>Flavobacterium</taxon>
    </lineage>
</organism>
<feature type="compositionally biased region" description="Basic and acidic residues" evidence="1">
    <location>
        <begin position="126"/>
        <end position="139"/>
    </location>
</feature>
<feature type="chain" id="PRO_5009444400" evidence="2">
    <location>
        <begin position="22"/>
        <end position="167"/>
    </location>
</feature>
<reference evidence="3 4" key="1">
    <citation type="submission" date="2016-10" db="EMBL/GenBank/DDBJ databases">
        <title>Complete Genome Sequence of Flavobacterium sp. PK15.</title>
        <authorList>
            <person name="Ekwe A."/>
            <person name="Kim S.B."/>
        </authorList>
    </citation>
    <scope>NUCLEOTIDE SEQUENCE [LARGE SCALE GENOMIC DNA]</scope>
    <source>
        <strain evidence="3 4">PK15</strain>
    </source>
</reference>
<feature type="compositionally biased region" description="Gly residues" evidence="1">
    <location>
        <begin position="158"/>
        <end position="167"/>
    </location>
</feature>
<feature type="signal peptide" evidence="2">
    <location>
        <begin position="1"/>
        <end position="21"/>
    </location>
</feature>
<dbReference type="RefSeq" id="WP_071185427.1">
    <property type="nucleotide sequence ID" value="NZ_CP017774.1"/>
</dbReference>
<dbReference type="KEGG" id="fcm:BIW12_12540"/>
<dbReference type="AlphaFoldDB" id="A0A1D9PC82"/>
<dbReference type="Proteomes" id="UP000178198">
    <property type="component" value="Chromosome"/>
</dbReference>
<evidence type="ECO:0000256" key="1">
    <source>
        <dbReference type="SAM" id="MobiDB-lite"/>
    </source>
</evidence>
<feature type="compositionally biased region" description="Low complexity" evidence="1">
    <location>
        <begin position="141"/>
        <end position="157"/>
    </location>
</feature>
<protein>
    <submittedName>
        <fullName evidence="3">Uncharacterized protein</fullName>
    </submittedName>
</protein>
<name>A0A1D9PC82_9FLAO</name>
<gene>
    <name evidence="3" type="ORF">BIW12_12540</name>
</gene>
<sequence length="167" mass="19292">MKTLKLIAAGIILLVTSATQAQVSVNVNIGAPPAWGPAGYSNVNFYYIPDIQAYYDIRLSQFIYFGNGRWIRSRQLPVHYRNYDLYRGYKVVLTDYHGKKPYIHYKAHKAKYYKGYKGKPQKNIGKHYDYKHDNKRDFNYSKGNHPNKNNSGNNKQNQGGGHGNNKR</sequence>
<evidence type="ECO:0000313" key="4">
    <source>
        <dbReference type="Proteomes" id="UP000178198"/>
    </source>
</evidence>
<keyword evidence="4" id="KW-1185">Reference proteome</keyword>
<dbReference type="OrthoDB" id="799522at2"/>
<evidence type="ECO:0000256" key="2">
    <source>
        <dbReference type="SAM" id="SignalP"/>
    </source>
</evidence>
<dbReference type="STRING" id="1306519.BIW12_12540"/>
<proteinExistence type="predicted"/>
<feature type="region of interest" description="Disordered" evidence="1">
    <location>
        <begin position="123"/>
        <end position="167"/>
    </location>
</feature>
<accession>A0A1D9PC82</accession>